<keyword evidence="8 13" id="KW-1133">Transmembrane helix</keyword>
<evidence type="ECO:0000256" key="10">
    <source>
        <dbReference type="ARBA" id="ARBA00023316"/>
    </source>
</evidence>
<keyword evidence="2" id="KW-1003">Cell membrane</keyword>
<name>A0ABW6BVD7_9BACT</name>
<gene>
    <name evidence="14" type="primary">rodA</name>
    <name evidence="14" type="ORF">ACFS7Z_11900</name>
</gene>
<sequence length="430" mass="47564">MSPAPGRRTSGSRMLQNLDWLTVLIYFLLVALGWMNIYAAVYSPDNVVNIMSFDINSGKQLVWIGASLLLIIVLLVVDYKVYEHLAYPIYGGIILLLLITLVVAKPIAGSRSWLDLGGGVRLQPAELAKFATALAASKFLSTINLRQQNFKDQMKLAAITLLPPAIIIMQNETGSALVFAAFILAYFREGISPLILIIGGSAATIFILTLLIPKIYLIMGVTVLLALATWLDYRLLRRYKTMVAMWAVVVSMIFSVDFFVNNVLQPHQQNRIKALINPEADPLGYGWNVTQSKIAIGSGGFWGKGFLEGTQTKFDFVPEQSTDFIFCTIGEEQGWVGSTILIALFMFLLTRIVMIAERQKSVFGRTYGYCVASIIFFHFLVNVGMTIGLAPVVGIPLPFFSYGGSSLWSFTILLFILIAIDANRSQDLAR</sequence>
<evidence type="ECO:0000256" key="7">
    <source>
        <dbReference type="ARBA" id="ARBA00022984"/>
    </source>
</evidence>
<evidence type="ECO:0000256" key="6">
    <source>
        <dbReference type="ARBA" id="ARBA00022960"/>
    </source>
</evidence>
<feature type="transmembrane region" description="Helical" evidence="13">
    <location>
        <begin position="218"/>
        <end position="236"/>
    </location>
</feature>
<dbReference type="PANTHER" id="PTHR30474">
    <property type="entry name" value="CELL CYCLE PROTEIN"/>
    <property type="match status" value="1"/>
</dbReference>
<dbReference type="PANTHER" id="PTHR30474:SF1">
    <property type="entry name" value="PEPTIDOGLYCAN GLYCOSYLTRANSFERASE MRDB"/>
    <property type="match status" value="1"/>
</dbReference>
<keyword evidence="4" id="KW-0808">Transferase</keyword>
<evidence type="ECO:0000256" key="11">
    <source>
        <dbReference type="ARBA" id="ARBA00032370"/>
    </source>
</evidence>
<evidence type="ECO:0000256" key="1">
    <source>
        <dbReference type="ARBA" id="ARBA00004141"/>
    </source>
</evidence>
<feature type="transmembrane region" description="Helical" evidence="13">
    <location>
        <begin position="20"/>
        <end position="41"/>
    </location>
</feature>
<feature type="transmembrane region" description="Helical" evidence="13">
    <location>
        <begin position="399"/>
        <end position="420"/>
    </location>
</feature>
<dbReference type="InterPro" id="IPR011923">
    <property type="entry name" value="RodA/MrdB"/>
</dbReference>
<evidence type="ECO:0000256" key="2">
    <source>
        <dbReference type="ARBA" id="ARBA00022475"/>
    </source>
</evidence>
<evidence type="ECO:0000256" key="5">
    <source>
        <dbReference type="ARBA" id="ARBA00022692"/>
    </source>
</evidence>
<accession>A0ABW6BVD7</accession>
<feature type="transmembrane region" description="Helical" evidence="13">
    <location>
        <begin position="366"/>
        <end position="393"/>
    </location>
</feature>
<evidence type="ECO:0000313" key="14">
    <source>
        <dbReference type="EMBL" id="MFD3001071.1"/>
    </source>
</evidence>
<dbReference type="InterPro" id="IPR018365">
    <property type="entry name" value="Cell_cycle_FtsW-rel_CS"/>
</dbReference>
<evidence type="ECO:0000256" key="8">
    <source>
        <dbReference type="ARBA" id="ARBA00022989"/>
    </source>
</evidence>
<dbReference type="PROSITE" id="PS00428">
    <property type="entry name" value="FTSW_RODA_SPOVE"/>
    <property type="match status" value="1"/>
</dbReference>
<evidence type="ECO:0000256" key="9">
    <source>
        <dbReference type="ARBA" id="ARBA00023136"/>
    </source>
</evidence>
<evidence type="ECO:0000256" key="3">
    <source>
        <dbReference type="ARBA" id="ARBA00022676"/>
    </source>
</evidence>
<feature type="transmembrane region" description="Helical" evidence="13">
    <location>
        <begin position="335"/>
        <end position="354"/>
    </location>
</feature>
<dbReference type="InterPro" id="IPR001182">
    <property type="entry name" value="FtsW/RodA"/>
</dbReference>
<dbReference type="Pfam" id="PF01098">
    <property type="entry name" value="FTSW_RODA_SPOVE"/>
    <property type="match status" value="2"/>
</dbReference>
<evidence type="ECO:0000313" key="15">
    <source>
        <dbReference type="Proteomes" id="UP001597641"/>
    </source>
</evidence>
<feature type="transmembrane region" description="Helical" evidence="13">
    <location>
        <begin position="165"/>
        <end position="187"/>
    </location>
</feature>
<keyword evidence="9 13" id="KW-0472">Membrane</keyword>
<keyword evidence="7" id="KW-0573">Peptidoglycan synthesis</keyword>
<feature type="transmembrane region" description="Helical" evidence="13">
    <location>
        <begin position="194"/>
        <end position="212"/>
    </location>
</feature>
<organism evidence="14 15">
    <name type="scientific">Pontibacter toksunensis</name>
    <dbReference type="NCBI Taxonomy" id="1332631"/>
    <lineage>
        <taxon>Bacteria</taxon>
        <taxon>Pseudomonadati</taxon>
        <taxon>Bacteroidota</taxon>
        <taxon>Cytophagia</taxon>
        <taxon>Cytophagales</taxon>
        <taxon>Hymenobacteraceae</taxon>
        <taxon>Pontibacter</taxon>
    </lineage>
</organism>
<evidence type="ECO:0000256" key="4">
    <source>
        <dbReference type="ARBA" id="ARBA00022679"/>
    </source>
</evidence>
<dbReference type="EMBL" id="JBHUOX010000008">
    <property type="protein sequence ID" value="MFD3001071.1"/>
    <property type="molecule type" value="Genomic_DNA"/>
</dbReference>
<comment type="caution">
    <text evidence="14">The sequence shown here is derived from an EMBL/GenBank/DDBJ whole genome shotgun (WGS) entry which is preliminary data.</text>
</comment>
<feature type="transmembrane region" description="Helical" evidence="13">
    <location>
        <begin position="243"/>
        <end position="260"/>
    </location>
</feature>
<keyword evidence="5 13" id="KW-0812">Transmembrane</keyword>
<evidence type="ECO:0000256" key="12">
    <source>
        <dbReference type="ARBA" id="ARBA00033270"/>
    </source>
</evidence>
<reference evidence="15" key="1">
    <citation type="journal article" date="2019" name="Int. J. Syst. Evol. Microbiol.">
        <title>The Global Catalogue of Microorganisms (GCM) 10K type strain sequencing project: providing services to taxonomists for standard genome sequencing and annotation.</title>
        <authorList>
            <consortium name="The Broad Institute Genomics Platform"/>
            <consortium name="The Broad Institute Genome Sequencing Center for Infectious Disease"/>
            <person name="Wu L."/>
            <person name="Ma J."/>
        </authorList>
    </citation>
    <scope>NUCLEOTIDE SEQUENCE [LARGE SCALE GENOMIC DNA]</scope>
    <source>
        <strain evidence="15">KCTC 23984</strain>
    </source>
</reference>
<feature type="transmembrane region" description="Helical" evidence="13">
    <location>
        <begin position="89"/>
        <end position="108"/>
    </location>
</feature>
<feature type="transmembrane region" description="Helical" evidence="13">
    <location>
        <begin position="61"/>
        <end position="77"/>
    </location>
</feature>
<dbReference type="NCBIfam" id="TIGR02210">
    <property type="entry name" value="rodA_shape"/>
    <property type="match status" value="1"/>
</dbReference>
<keyword evidence="6" id="KW-0133">Cell shape</keyword>
<protein>
    <recommendedName>
        <fullName evidence="12">Cell wall polymerase</fullName>
    </recommendedName>
    <alternativeName>
        <fullName evidence="11">Peptidoglycan polymerase</fullName>
    </alternativeName>
</protein>
<keyword evidence="10" id="KW-0961">Cell wall biogenesis/degradation</keyword>
<dbReference type="RefSeq" id="WP_377485145.1">
    <property type="nucleotide sequence ID" value="NZ_JBHUOX010000008.1"/>
</dbReference>
<proteinExistence type="predicted"/>
<comment type="subcellular location">
    <subcellularLocation>
        <location evidence="1">Membrane</location>
        <topology evidence="1">Multi-pass membrane protein</topology>
    </subcellularLocation>
</comment>
<dbReference type="Proteomes" id="UP001597641">
    <property type="component" value="Unassembled WGS sequence"/>
</dbReference>
<keyword evidence="3" id="KW-0328">Glycosyltransferase</keyword>
<dbReference type="NCBIfam" id="NF037961">
    <property type="entry name" value="RodA_shape"/>
    <property type="match status" value="1"/>
</dbReference>
<keyword evidence="15" id="KW-1185">Reference proteome</keyword>
<evidence type="ECO:0000256" key="13">
    <source>
        <dbReference type="SAM" id="Phobius"/>
    </source>
</evidence>